<dbReference type="EMBL" id="JANIIK010000035">
    <property type="protein sequence ID" value="KAJ3613857.1"/>
    <property type="molecule type" value="Genomic_DNA"/>
</dbReference>
<keyword evidence="2" id="KW-1185">Reference proteome</keyword>
<dbReference type="AlphaFoldDB" id="A0A9Q0IUK7"/>
<comment type="caution">
    <text evidence="1">The sequence shown here is derived from an EMBL/GenBank/DDBJ whole genome shotgun (WGS) entry which is preliminary data.</text>
</comment>
<gene>
    <name evidence="1" type="ORF">NHX12_020101</name>
</gene>
<sequence>MIHYLVVFTSIFKRQVPRAEPAYRKPTLQFSYRTEPSPVLLQDGDEGNPLLFSYRTEMKGTLSCSPTGR</sequence>
<reference evidence="1" key="1">
    <citation type="submission" date="2022-07" db="EMBL/GenBank/DDBJ databases">
        <title>Chromosome-level genome of Muraenolepis orangiensis.</title>
        <authorList>
            <person name="Kim J."/>
        </authorList>
    </citation>
    <scope>NUCLEOTIDE SEQUENCE</scope>
    <source>
        <strain evidence="1">KU_S4_2022</strain>
        <tissue evidence="1">Muscle</tissue>
    </source>
</reference>
<proteinExistence type="predicted"/>
<name>A0A9Q0IUK7_9TELE</name>
<organism evidence="1 2">
    <name type="scientific">Muraenolepis orangiensis</name>
    <name type="common">Patagonian moray cod</name>
    <dbReference type="NCBI Taxonomy" id="630683"/>
    <lineage>
        <taxon>Eukaryota</taxon>
        <taxon>Metazoa</taxon>
        <taxon>Chordata</taxon>
        <taxon>Craniata</taxon>
        <taxon>Vertebrata</taxon>
        <taxon>Euteleostomi</taxon>
        <taxon>Actinopterygii</taxon>
        <taxon>Neopterygii</taxon>
        <taxon>Teleostei</taxon>
        <taxon>Neoteleostei</taxon>
        <taxon>Acanthomorphata</taxon>
        <taxon>Zeiogadaria</taxon>
        <taxon>Gadariae</taxon>
        <taxon>Gadiformes</taxon>
        <taxon>Muraenolepidoidei</taxon>
        <taxon>Muraenolepididae</taxon>
        <taxon>Muraenolepis</taxon>
    </lineage>
</organism>
<protein>
    <submittedName>
        <fullName evidence="1">Uncharacterized protein</fullName>
    </submittedName>
</protein>
<dbReference type="Proteomes" id="UP001148018">
    <property type="component" value="Unassembled WGS sequence"/>
</dbReference>
<evidence type="ECO:0000313" key="2">
    <source>
        <dbReference type="Proteomes" id="UP001148018"/>
    </source>
</evidence>
<evidence type="ECO:0000313" key="1">
    <source>
        <dbReference type="EMBL" id="KAJ3613857.1"/>
    </source>
</evidence>
<accession>A0A9Q0IUK7</accession>